<dbReference type="PANTHER" id="PTHR30290">
    <property type="entry name" value="PERIPLASMIC BINDING COMPONENT OF ABC TRANSPORTER"/>
    <property type="match status" value="1"/>
</dbReference>
<organism evidence="3 4">
    <name type="scientific">Microbacterium murale</name>
    <dbReference type="NCBI Taxonomy" id="1081040"/>
    <lineage>
        <taxon>Bacteria</taxon>
        <taxon>Bacillati</taxon>
        <taxon>Actinomycetota</taxon>
        <taxon>Actinomycetes</taxon>
        <taxon>Micrococcales</taxon>
        <taxon>Microbacteriaceae</taxon>
        <taxon>Microbacterium</taxon>
    </lineage>
</organism>
<dbReference type="CDD" id="cd00995">
    <property type="entry name" value="PBP2_NikA_DppA_OppA_like"/>
    <property type="match status" value="1"/>
</dbReference>
<dbReference type="InterPro" id="IPR000914">
    <property type="entry name" value="SBP_5_dom"/>
</dbReference>
<keyword evidence="4" id="KW-1185">Reference proteome</keyword>
<sequence>MHSKARLLAAASAVVALTLTGCSAGSTDDSADTAEPIRYAVEEPDSMIPGNQFGSYAILETIFSPLTDISEDGEIGYVAAESVESDDAKTWTITLREGWTFHDGTPVTAQNYVDTWNYAAYGPNAWVNGAQLANVVGYAEMNPAEGEPTATELAGLTVVDDTTFTVELVAPDRQYPLQLTIGQTGLYPLPDGALEDLESWEASPIGNGPFSLVDGWSATDPIEAVAYEDFAGDEPTIDAVTFVPYLDTATAYTDALAGEIDIVAIAGSQAEQARGEFGDHVHELDAPGVDFLGFDLADPRFADIRVRQAISMAIDRDAINDAVFGGSQVPATSLTAPSMPGDPAGICGEYCEFDPDAAKALLEEAGGFDGELQVHFIANWGQEDLFEAIANQLRQNLGIESAVATPSADFAAFTDMITQGAANGPFRARWGALYPSQQNTLTAVFTPTGEGNFGAGGYDNPEVVELLQAANAAPDLEGSLAGYTAVQERILQDFPTVPLFGNRYLYVTSDRIAELHTNSGAVDVAEIVVAD</sequence>
<dbReference type="PROSITE" id="PS51257">
    <property type="entry name" value="PROKAR_LIPOPROTEIN"/>
    <property type="match status" value="1"/>
</dbReference>
<keyword evidence="1" id="KW-0732">Signal</keyword>
<evidence type="ECO:0000259" key="2">
    <source>
        <dbReference type="Pfam" id="PF00496"/>
    </source>
</evidence>
<gene>
    <name evidence="3" type="ORF">QFZ46_001196</name>
</gene>
<evidence type="ECO:0000313" key="3">
    <source>
        <dbReference type="EMBL" id="MDQ0643036.1"/>
    </source>
</evidence>
<dbReference type="EMBL" id="JAUSXK010000001">
    <property type="protein sequence ID" value="MDQ0643036.1"/>
    <property type="molecule type" value="Genomic_DNA"/>
</dbReference>
<accession>A0ABU0P6T2</accession>
<proteinExistence type="predicted"/>
<dbReference type="PANTHER" id="PTHR30290:SF83">
    <property type="entry name" value="ABC TRANSPORTER SUBSTRATE-BINDING PROTEIN"/>
    <property type="match status" value="1"/>
</dbReference>
<evidence type="ECO:0000313" key="4">
    <source>
        <dbReference type="Proteomes" id="UP001239085"/>
    </source>
</evidence>
<dbReference type="RefSeq" id="WP_307359398.1">
    <property type="nucleotide sequence ID" value="NZ_JAUSXK010000001.1"/>
</dbReference>
<comment type="caution">
    <text evidence="3">The sequence shown here is derived from an EMBL/GenBank/DDBJ whole genome shotgun (WGS) entry which is preliminary data.</text>
</comment>
<dbReference type="Pfam" id="PF00496">
    <property type="entry name" value="SBP_bac_5"/>
    <property type="match status" value="1"/>
</dbReference>
<feature type="chain" id="PRO_5045842409" evidence="1">
    <location>
        <begin position="25"/>
        <end position="531"/>
    </location>
</feature>
<dbReference type="Gene3D" id="3.10.105.10">
    <property type="entry name" value="Dipeptide-binding Protein, Domain 3"/>
    <property type="match status" value="1"/>
</dbReference>
<name>A0ABU0P6T2_9MICO</name>
<dbReference type="SUPFAM" id="SSF53850">
    <property type="entry name" value="Periplasmic binding protein-like II"/>
    <property type="match status" value="1"/>
</dbReference>
<dbReference type="Gene3D" id="3.40.190.10">
    <property type="entry name" value="Periplasmic binding protein-like II"/>
    <property type="match status" value="1"/>
</dbReference>
<protein>
    <submittedName>
        <fullName evidence="3">Oligopeptide transport system substrate-binding protein</fullName>
    </submittedName>
</protein>
<dbReference type="Proteomes" id="UP001239085">
    <property type="component" value="Unassembled WGS sequence"/>
</dbReference>
<dbReference type="InterPro" id="IPR030678">
    <property type="entry name" value="Peptide/Ni-bd"/>
</dbReference>
<feature type="domain" description="Solute-binding protein family 5" evidence="2">
    <location>
        <begin position="79"/>
        <end position="451"/>
    </location>
</feature>
<reference evidence="3 4" key="1">
    <citation type="submission" date="2023-07" db="EMBL/GenBank/DDBJ databases">
        <title>Comparative genomics of wheat-associated soil bacteria to identify genetic determinants of phenazine resistance.</title>
        <authorList>
            <person name="Mouncey N."/>
        </authorList>
    </citation>
    <scope>NUCLEOTIDE SEQUENCE [LARGE SCALE GENOMIC DNA]</scope>
    <source>
        <strain evidence="3 4">W2I7</strain>
    </source>
</reference>
<dbReference type="PIRSF" id="PIRSF002741">
    <property type="entry name" value="MppA"/>
    <property type="match status" value="1"/>
</dbReference>
<feature type="signal peptide" evidence="1">
    <location>
        <begin position="1"/>
        <end position="24"/>
    </location>
</feature>
<evidence type="ECO:0000256" key="1">
    <source>
        <dbReference type="SAM" id="SignalP"/>
    </source>
</evidence>
<dbReference type="Gene3D" id="3.90.76.10">
    <property type="entry name" value="Dipeptide-binding Protein, Domain 1"/>
    <property type="match status" value="1"/>
</dbReference>
<dbReference type="InterPro" id="IPR039424">
    <property type="entry name" value="SBP_5"/>
</dbReference>